<gene>
    <name evidence="1" type="ORF">DDF65_04365</name>
</gene>
<organism evidence="1 2">
    <name type="scientific">Caulobacter radicis</name>
    <dbReference type="NCBI Taxonomy" id="2172650"/>
    <lineage>
        <taxon>Bacteria</taxon>
        <taxon>Pseudomonadati</taxon>
        <taxon>Pseudomonadota</taxon>
        <taxon>Alphaproteobacteria</taxon>
        <taxon>Caulobacterales</taxon>
        <taxon>Caulobacteraceae</taxon>
        <taxon>Caulobacter</taxon>
    </lineage>
</organism>
<protein>
    <submittedName>
        <fullName evidence="1">Uncharacterized protein</fullName>
    </submittedName>
</protein>
<evidence type="ECO:0000313" key="2">
    <source>
        <dbReference type="Proteomes" id="UP000244913"/>
    </source>
</evidence>
<keyword evidence="2" id="KW-1185">Reference proteome</keyword>
<dbReference type="EMBL" id="QDKP01000013">
    <property type="protein sequence ID" value="PVM87248.1"/>
    <property type="molecule type" value="Genomic_DNA"/>
</dbReference>
<accession>A0A2T9JU65</accession>
<evidence type="ECO:0000313" key="1">
    <source>
        <dbReference type="EMBL" id="PVM87248.1"/>
    </source>
</evidence>
<dbReference type="AlphaFoldDB" id="A0A2T9JU65"/>
<proteinExistence type="predicted"/>
<sequence length="154" mass="16875">MTAYSAAPYSAEDVARLAERLLDRSLPKAEWTHAAHLSATLRLVRIRDEGLERDLPGIIRAYNEAVGGVNDDTSGYHETITQAYLAAIRGFVAALPADLDDGEAAARLLATPLGDRAWPLAFWSRERLFSIAARRGWMEPDLAPLEHAPPEGAR</sequence>
<name>A0A2T9JU65_9CAUL</name>
<dbReference type="RefSeq" id="WP_116564973.1">
    <property type="nucleotide sequence ID" value="NZ_QDKP01000013.1"/>
</dbReference>
<reference evidence="1 2" key="1">
    <citation type="submission" date="2018-04" db="EMBL/GenBank/DDBJ databases">
        <title>The genome sequence of Caulobacter sp. 736.</title>
        <authorList>
            <person name="Gao J."/>
            <person name="Sun J."/>
        </authorList>
    </citation>
    <scope>NUCLEOTIDE SEQUENCE [LARGE SCALE GENOMIC DNA]</scope>
    <source>
        <strain evidence="1 2">736</strain>
    </source>
</reference>
<comment type="caution">
    <text evidence="1">The sequence shown here is derived from an EMBL/GenBank/DDBJ whole genome shotgun (WGS) entry which is preliminary data.</text>
</comment>
<dbReference type="Proteomes" id="UP000244913">
    <property type="component" value="Unassembled WGS sequence"/>
</dbReference>